<proteinExistence type="predicted"/>
<name>A0A9P7ADZ6_9AGAM</name>
<keyword evidence="3" id="KW-1185">Reference proteome</keyword>
<evidence type="ECO:0000313" key="3">
    <source>
        <dbReference type="Proteomes" id="UP000719766"/>
    </source>
</evidence>
<evidence type="ECO:0000313" key="2">
    <source>
        <dbReference type="EMBL" id="KAG1787415.1"/>
    </source>
</evidence>
<dbReference type="Proteomes" id="UP000719766">
    <property type="component" value="Unassembled WGS sequence"/>
</dbReference>
<feature type="region of interest" description="Disordered" evidence="1">
    <location>
        <begin position="104"/>
        <end position="153"/>
    </location>
</feature>
<dbReference type="AlphaFoldDB" id="A0A9P7ADZ6"/>
<protein>
    <submittedName>
        <fullName evidence="2">Uncharacterized protein</fullName>
    </submittedName>
</protein>
<dbReference type="RefSeq" id="XP_041154765.1">
    <property type="nucleotide sequence ID" value="XM_041307483.1"/>
</dbReference>
<reference evidence="2" key="1">
    <citation type="journal article" date="2020" name="New Phytol.">
        <title>Comparative genomics reveals dynamic genome evolution in host specialist ectomycorrhizal fungi.</title>
        <authorList>
            <person name="Lofgren L.A."/>
            <person name="Nguyen N.H."/>
            <person name="Vilgalys R."/>
            <person name="Ruytinx J."/>
            <person name="Liao H.L."/>
            <person name="Branco S."/>
            <person name="Kuo A."/>
            <person name="LaButti K."/>
            <person name="Lipzen A."/>
            <person name="Andreopoulos W."/>
            <person name="Pangilinan J."/>
            <person name="Riley R."/>
            <person name="Hundley H."/>
            <person name="Na H."/>
            <person name="Barry K."/>
            <person name="Grigoriev I.V."/>
            <person name="Stajich J.E."/>
            <person name="Kennedy P.G."/>
        </authorList>
    </citation>
    <scope>NUCLEOTIDE SEQUENCE</scope>
    <source>
        <strain evidence="2">S12</strain>
    </source>
</reference>
<gene>
    <name evidence="2" type="ORF">HD556DRAFT_1448751</name>
</gene>
<comment type="caution">
    <text evidence="2">The sequence shown here is derived from an EMBL/GenBank/DDBJ whole genome shotgun (WGS) entry which is preliminary data.</text>
</comment>
<feature type="compositionally biased region" description="Low complexity" evidence="1">
    <location>
        <begin position="421"/>
        <end position="430"/>
    </location>
</feature>
<evidence type="ECO:0000256" key="1">
    <source>
        <dbReference type="SAM" id="MobiDB-lite"/>
    </source>
</evidence>
<feature type="region of interest" description="Disordered" evidence="1">
    <location>
        <begin position="403"/>
        <end position="454"/>
    </location>
</feature>
<dbReference type="GeneID" id="64601247"/>
<feature type="region of interest" description="Disordered" evidence="1">
    <location>
        <begin position="1"/>
        <end position="90"/>
    </location>
</feature>
<sequence length="454" mass="48389">MEDDELMRTAISKAKGKQKAKRETDDKATRGRSMLPSIVVKSKLRCRPPTDTVVSPPAATTSRPEPTGKNITRSKSRAQPVPFTKKRVGTQPSVVRDESVLLEVSSAGGQADTRESSPNITDAETPNTADEELTAVDGDPMRRPDRSSVNIVPPADEDHIMHDMTADMDATGDGTGKLDVTEQSNVQVNIDSRAEVNLTVPPAVQQQELPLANFDLTGEHRLTGLEQRVDLLEQRNTVLNGRLEATSASLRVSQLQLTEVTRHLATMMVVYEGLCRTYVSNDPMFPAPVASQSNITLPPGVGWQQVADEIIHSGVFASLSHQSHHQQVAGTLTHPSDSASAIMGVAGRTVSVEQQRQADILAGQDYYSILAETQGSVPMLNQPVPPSPTANISLPAASTDQMVTTTSSRASAPPGMAITMSPSSLGRSSSFPGAPAGTNVPGLSDSSHQPCAQQ</sequence>
<feature type="compositionally biased region" description="Polar residues" evidence="1">
    <location>
        <begin position="58"/>
        <end position="73"/>
    </location>
</feature>
<feature type="compositionally biased region" description="Polar residues" evidence="1">
    <location>
        <begin position="444"/>
        <end position="454"/>
    </location>
</feature>
<dbReference type="EMBL" id="JABBWE010000079">
    <property type="protein sequence ID" value="KAG1787415.1"/>
    <property type="molecule type" value="Genomic_DNA"/>
</dbReference>
<accession>A0A9P7ADZ6</accession>
<organism evidence="2 3">
    <name type="scientific">Suillus plorans</name>
    <dbReference type="NCBI Taxonomy" id="116603"/>
    <lineage>
        <taxon>Eukaryota</taxon>
        <taxon>Fungi</taxon>
        <taxon>Dikarya</taxon>
        <taxon>Basidiomycota</taxon>
        <taxon>Agaricomycotina</taxon>
        <taxon>Agaricomycetes</taxon>
        <taxon>Agaricomycetidae</taxon>
        <taxon>Boletales</taxon>
        <taxon>Suillineae</taxon>
        <taxon>Suillaceae</taxon>
        <taxon>Suillus</taxon>
    </lineage>
</organism>
<dbReference type="OrthoDB" id="2702383at2759"/>
<feature type="compositionally biased region" description="Polar residues" evidence="1">
    <location>
        <begin position="116"/>
        <end position="128"/>
    </location>
</feature>